<organism evidence="1 2">
    <name type="scientific">Cryptolaemus montrouzieri</name>
    <dbReference type="NCBI Taxonomy" id="559131"/>
    <lineage>
        <taxon>Eukaryota</taxon>
        <taxon>Metazoa</taxon>
        <taxon>Ecdysozoa</taxon>
        <taxon>Arthropoda</taxon>
        <taxon>Hexapoda</taxon>
        <taxon>Insecta</taxon>
        <taxon>Pterygota</taxon>
        <taxon>Neoptera</taxon>
        <taxon>Endopterygota</taxon>
        <taxon>Coleoptera</taxon>
        <taxon>Polyphaga</taxon>
        <taxon>Cucujiformia</taxon>
        <taxon>Coccinelloidea</taxon>
        <taxon>Coccinellidae</taxon>
        <taxon>Scymninae</taxon>
        <taxon>Scymnini</taxon>
        <taxon>Cryptolaemus</taxon>
    </lineage>
</organism>
<dbReference type="Proteomes" id="UP001516400">
    <property type="component" value="Unassembled WGS sequence"/>
</dbReference>
<evidence type="ECO:0000313" key="2">
    <source>
        <dbReference type="Proteomes" id="UP001516400"/>
    </source>
</evidence>
<sequence>MTSGERRILCSTCAIVCAGGQALPSVVVVPRINFKNFMIKDPGTLGLDTESRPVSIYEVGTFIGEAYLKAMIPKSITNSLRKTGIFLFGSLVSTDTDFLPSTVTNRPEIQEIDRSKTQEIDGSRDVEVDYSQLDQNNNCQENIDSQGNLTANENLIGPALFRHPLIAQPRKNIRKSIKKRKSIIATDTPEKERD</sequence>
<protein>
    <submittedName>
        <fullName evidence="1">Uncharacterized protein</fullName>
    </submittedName>
</protein>
<gene>
    <name evidence="1" type="ORF">HHI36_019720</name>
</gene>
<dbReference type="EMBL" id="JABFTP020000083">
    <property type="protein sequence ID" value="KAL3274943.1"/>
    <property type="molecule type" value="Genomic_DNA"/>
</dbReference>
<proteinExistence type="predicted"/>
<reference evidence="1 2" key="1">
    <citation type="journal article" date="2021" name="BMC Biol.">
        <title>Horizontally acquired antibacterial genes associated with adaptive radiation of ladybird beetles.</title>
        <authorList>
            <person name="Li H.S."/>
            <person name="Tang X.F."/>
            <person name="Huang Y.H."/>
            <person name="Xu Z.Y."/>
            <person name="Chen M.L."/>
            <person name="Du X.Y."/>
            <person name="Qiu B.Y."/>
            <person name="Chen P.T."/>
            <person name="Zhang W."/>
            <person name="Slipinski A."/>
            <person name="Escalona H.E."/>
            <person name="Waterhouse R.M."/>
            <person name="Zwick A."/>
            <person name="Pang H."/>
        </authorList>
    </citation>
    <scope>NUCLEOTIDE SEQUENCE [LARGE SCALE GENOMIC DNA]</scope>
    <source>
        <strain evidence="1">SYSU2018</strain>
    </source>
</reference>
<comment type="caution">
    <text evidence="1">The sequence shown here is derived from an EMBL/GenBank/DDBJ whole genome shotgun (WGS) entry which is preliminary data.</text>
</comment>
<evidence type="ECO:0000313" key="1">
    <source>
        <dbReference type="EMBL" id="KAL3274943.1"/>
    </source>
</evidence>
<name>A0ABD2N899_9CUCU</name>
<keyword evidence="2" id="KW-1185">Reference proteome</keyword>
<accession>A0ABD2N899</accession>
<dbReference type="AlphaFoldDB" id="A0ABD2N899"/>